<proteinExistence type="predicted"/>
<dbReference type="RefSeq" id="WP_104937055.1">
    <property type="nucleotide sequence ID" value="NZ_CP021255.1"/>
</dbReference>
<sequence length="583" mass="62675">MKKKGILLVVALAALLVAGALFFTRGGRDTGTSEAVASFVPENALALVTLNHLDQMADGFAATPLGHFFAKDTMHAILDDLKADAMRKDYDQLFDGIAQTLDHPAFRAVFGDDLTVVLLPPDMALLRDNPKLALQRSVATYATTQGASLASLLGNLVKGVTIEKETVEGLELNRIQVTDSSGRTNTFYGYSEGNVLLLAQDKAPVLAGVKAKKGGANLQAQSGYREAVAFWQKESAAAPMSTSYYNIAGMAALLPQLDALTGGEKKRQDFEKLATYASGIDYAYDVAFKSAKGLESKSRIRTRYDALHELVRNSVDISLASDSSPLSFLGEQSLLFYWITSWTPENLLKLVAEEDPEDYAKFQTQVQGVLGIPPEEAASSFGPRYGLVLNDIVQTKVSPMPDVAIFANVRNRANVEKLAGSVNQIVAPYGIAGTQQQVDQARLYTWPVMNEVGLVPSLGVDDHMLVLGAMQKTVQPLLAKSGRTGTLPQELMTILGTEMSADLTRANNAAVVFRPAKLAAKSQPLLTMLTSTTGRESVLSRELIKLMQSTEVMASACTVGKEQAEFHALWVPVAQDGTGAAAH</sequence>
<gene>
    <name evidence="1" type="ORF">CAY53_10395</name>
</gene>
<evidence type="ECO:0008006" key="3">
    <source>
        <dbReference type="Google" id="ProtNLM"/>
    </source>
</evidence>
<evidence type="ECO:0000313" key="2">
    <source>
        <dbReference type="Proteomes" id="UP000239867"/>
    </source>
</evidence>
<name>A0A2L1GQC2_9BACT</name>
<dbReference type="Proteomes" id="UP000239867">
    <property type="component" value="Chromosome"/>
</dbReference>
<dbReference type="OrthoDB" id="5430189at2"/>
<dbReference type="EMBL" id="CP021255">
    <property type="protein sequence ID" value="AVD71824.1"/>
    <property type="molecule type" value="Genomic_DNA"/>
</dbReference>
<dbReference type="KEGG" id="deo:CAY53_10395"/>
<accession>A0A2L1GQC2</accession>
<reference evidence="1 2" key="1">
    <citation type="journal article" date="2018" name="MBio">
        <title>Insights into the evolution of host association through the isolation and characterization of a novel human periodontal pathobiont, Desulfobulbus oralis.</title>
        <authorList>
            <person name="Cross K.L."/>
            <person name="Chirania P."/>
            <person name="Xiong W."/>
            <person name="Beall C.J."/>
            <person name="Elkins J.G."/>
            <person name="Giannone R.J."/>
            <person name="Griffen A.L."/>
            <person name="Guss A.M."/>
            <person name="Hettich R.L."/>
            <person name="Joshi S.S."/>
            <person name="Mokrzan E.M."/>
            <person name="Martin R.K."/>
            <person name="Zhulin I.B."/>
            <person name="Leys E.J."/>
            <person name="Podar M."/>
        </authorList>
    </citation>
    <scope>NUCLEOTIDE SEQUENCE [LARGE SCALE GENOMIC DNA]</scope>
    <source>
        <strain evidence="1 2">ORNL</strain>
    </source>
</reference>
<dbReference type="AlphaFoldDB" id="A0A2L1GQC2"/>
<evidence type="ECO:0000313" key="1">
    <source>
        <dbReference type="EMBL" id="AVD71824.1"/>
    </source>
</evidence>
<keyword evidence="2" id="KW-1185">Reference proteome</keyword>
<protein>
    <recommendedName>
        <fullName evidence="3">DUF3352 domain-containing protein</fullName>
    </recommendedName>
</protein>
<organism evidence="1 2">
    <name type="scientific">Desulfobulbus oralis</name>
    <dbReference type="NCBI Taxonomy" id="1986146"/>
    <lineage>
        <taxon>Bacteria</taxon>
        <taxon>Pseudomonadati</taxon>
        <taxon>Thermodesulfobacteriota</taxon>
        <taxon>Desulfobulbia</taxon>
        <taxon>Desulfobulbales</taxon>
        <taxon>Desulfobulbaceae</taxon>
        <taxon>Desulfobulbus</taxon>
    </lineage>
</organism>